<keyword evidence="3" id="KW-0378">Hydrolase</keyword>
<evidence type="ECO:0000313" key="6">
    <source>
        <dbReference type="EMBL" id="GAA0619294.1"/>
    </source>
</evidence>
<evidence type="ECO:0000313" key="7">
    <source>
        <dbReference type="Proteomes" id="UP001500957"/>
    </source>
</evidence>
<comment type="similarity">
    <text evidence="1">Belongs to the peptidase C40 family.</text>
</comment>
<evidence type="ECO:0000256" key="4">
    <source>
        <dbReference type="ARBA" id="ARBA00022807"/>
    </source>
</evidence>
<dbReference type="Proteomes" id="UP001500957">
    <property type="component" value="Unassembled WGS sequence"/>
</dbReference>
<protein>
    <submittedName>
        <fullName evidence="6">NlpC/P60 family protein</fullName>
    </submittedName>
</protein>
<dbReference type="InterPro" id="IPR038765">
    <property type="entry name" value="Papain-like_cys_pep_sf"/>
</dbReference>
<feature type="domain" description="NlpC/P60" evidence="5">
    <location>
        <begin position="139"/>
        <end position="279"/>
    </location>
</feature>
<evidence type="ECO:0000256" key="2">
    <source>
        <dbReference type="ARBA" id="ARBA00022670"/>
    </source>
</evidence>
<dbReference type="PANTHER" id="PTHR47053">
    <property type="entry name" value="MUREIN DD-ENDOPEPTIDASE MEPH-RELATED"/>
    <property type="match status" value="1"/>
</dbReference>
<dbReference type="PROSITE" id="PS51935">
    <property type="entry name" value="NLPC_P60"/>
    <property type="match status" value="1"/>
</dbReference>
<dbReference type="SUPFAM" id="SSF47090">
    <property type="entry name" value="PGBD-like"/>
    <property type="match status" value="1"/>
</dbReference>
<dbReference type="Gene3D" id="1.10.101.10">
    <property type="entry name" value="PGBD-like superfamily/PGBD"/>
    <property type="match status" value="1"/>
</dbReference>
<dbReference type="SUPFAM" id="SSF54001">
    <property type="entry name" value="Cysteine proteinases"/>
    <property type="match status" value="1"/>
</dbReference>
<dbReference type="InterPro" id="IPR000064">
    <property type="entry name" value="NLP_P60_dom"/>
</dbReference>
<gene>
    <name evidence="6" type="ORF">GCM10009547_22160</name>
</gene>
<evidence type="ECO:0000259" key="5">
    <source>
        <dbReference type="PROSITE" id="PS51935"/>
    </source>
</evidence>
<dbReference type="InterPro" id="IPR051202">
    <property type="entry name" value="Peptidase_C40"/>
</dbReference>
<evidence type="ECO:0000256" key="1">
    <source>
        <dbReference type="ARBA" id="ARBA00007074"/>
    </source>
</evidence>
<evidence type="ECO:0000256" key="3">
    <source>
        <dbReference type="ARBA" id="ARBA00022801"/>
    </source>
</evidence>
<sequence length="279" mass="30362">MGPMRIWGRKAAVLVGGLTAVAVVGGMLPAEAAPAPRGAKTTLAPVTTITPAKGCVVLTPGMNGVKVRMVQQRLGLPDSAWETMDARTRNAVKKFQRARGLAVDGVVGPKTWAAMGFREDFCMDRWTAKPALPLTATAAERRKTMIKFARTYLGAEYVWGGAGKVKYGIDCSGLVLQALYRAGLDPQPITVDKHVLPKYRTSLELYNHSGFAHFPVAERKRGDLIFYRSNETGRVNHVGIYLGKGKILEAVSGPDTVRIGKVTTYRYSQTIMPTVVRPF</sequence>
<accession>A0ABN1GTR3</accession>
<dbReference type="InterPro" id="IPR036365">
    <property type="entry name" value="PGBD-like_sf"/>
</dbReference>
<name>A0ABN1GTR3_9ACTN</name>
<dbReference type="InterPro" id="IPR036366">
    <property type="entry name" value="PGBDSf"/>
</dbReference>
<dbReference type="EMBL" id="BAAAHE010000016">
    <property type="protein sequence ID" value="GAA0619294.1"/>
    <property type="molecule type" value="Genomic_DNA"/>
</dbReference>
<comment type="caution">
    <text evidence="6">The sequence shown here is derived from an EMBL/GenBank/DDBJ whole genome shotgun (WGS) entry which is preliminary data.</text>
</comment>
<dbReference type="InterPro" id="IPR002477">
    <property type="entry name" value="Peptidoglycan-bd-like"/>
</dbReference>
<keyword evidence="7" id="KW-1185">Reference proteome</keyword>
<dbReference type="Gene3D" id="3.90.1720.10">
    <property type="entry name" value="endopeptidase domain like (from Nostoc punctiforme)"/>
    <property type="match status" value="1"/>
</dbReference>
<keyword evidence="4" id="KW-0788">Thiol protease</keyword>
<organism evidence="6 7">
    <name type="scientific">Sporichthya brevicatena</name>
    <dbReference type="NCBI Taxonomy" id="171442"/>
    <lineage>
        <taxon>Bacteria</taxon>
        <taxon>Bacillati</taxon>
        <taxon>Actinomycetota</taxon>
        <taxon>Actinomycetes</taxon>
        <taxon>Sporichthyales</taxon>
        <taxon>Sporichthyaceae</taxon>
        <taxon>Sporichthya</taxon>
    </lineage>
</organism>
<keyword evidence="2" id="KW-0645">Protease</keyword>
<dbReference type="PANTHER" id="PTHR47053:SF1">
    <property type="entry name" value="MUREIN DD-ENDOPEPTIDASE MEPH-RELATED"/>
    <property type="match status" value="1"/>
</dbReference>
<dbReference type="Pfam" id="PF01471">
    <property type="entry name" value="PG_binding_1"/>
    <property type="match status" value="1"/>
</dbReference>
<reference evidence="6 7" key="1">
    <citation type="journal article" date="2019" name="Int. J. Syst. Evol. Microbiol.">
        <title>The Global Catalogue of Microorganisms (GCM) 10K type strain sequencing project: providing services to taxonomists for standard genome sequencing and annotation.</title>
        <authorList>
            <consortium name="The Broad Institute Genomics Platform"/>
            <consortium name="The Broad Institute Genome Sequencing Center for Infectious Disease"/>
            <person name="Wu L."/>
            <person name="Ma J."/>
        </authorList>
    </citation>
    <scope>NUCLEOTIDE SEQUENCE [LARGE SCALE GENOMIC DNA]</scope>
    <source>
        <strain evidence="6 7">JCM 10671</strain>
    </source>
</reference>
<proteinExistence type="inferred from homology"/>
<dbReference type="Pfam" id="PF00877">
    <property type="entry name" value="NLPC_P60"/>
    <property type="match status" value="1"/>
</dbReference>